<reference evidence="2 3" key="1">
    <citation type="submission" date="2023-01" db="EMBL/GenBank/DDBJ databases">
        <authorList>
            <person name="Whitehead M."/>
        </authorList>
    </citation>
    <scope>NUCLEOTIDE SEQUENCE [LARGE SCALE GENOMIC DNA]</scope>
</reference>
<evidence type="ECO:0000259" key="1">
    <source>
        <dbReference type="Pfam" id="PF16064"/>
    </source>
</evidence>
<dbReference type="Proteomes" id="UP001160148">
    <property type="component" value="Unassembled WGS sequence"/>
</dbReference>
<accession>A0AAV0XYI4</accession>
<evidence type="ECO:0000313" key="2">
    <source>
        <dbReference type="EMBL" id="CAI6373620.1"/>
    </source>
</evidence>
<keyword evidence="3" id="KW-1185">Reference proteome</keyword>
<organism evidence="2 3">
    <name type="scientific">Macrosiphum euphorbiae</name>
    <name type="common">potato aphid</name>
    <dbReference type="NCBI Taxonomy" id="13131"/>
    <lineage>
        <taxon>Eukaryota</taxon>
        <taxon>Metazoa</taxon>
        <taxon>Ecdysozoa</taxon>
        <taxon>Arthropoda</taxon>
        <taxon>Hexapoda</taxon>
        <taxon>Insecta</taxon>
        <taxon>Pterygota</taxon>
        <taxon>Neoptera</taxon>
        <taxon>Paraneoptera</taxon>
        <taxon>Hemiptera</taxon>
        <taxon>Sternorrhyncha</taxon>
        <taxon>Aphidomorpha</taxon>
        <taxon>Aphidoidea</taxon>
        <taxon>Aphididae</taxon>
        <taxon>Macrosiphini</taxon>
        <taxon>Macrosiphum</taxon>
    </lineage>
</organism>
<dbReference type="EMBL" id="CARXXK010001107">
    <property type="protein sequence ID" value="CAI6373620.1"/>
    <property type="molecule type" value="Genomic_DNA"/>
</dbReference>
<dbReference type="InterPro" id="IPR032071">
    <property type="entry name" value="DUF4806"/>
</dbReference>
<proteinExistence type="predicted"/>
<sequence>MELGQRMENLETQNLSNMQTAANNNENIYYSQDISGLPLNTISDLNEFNQKLSDDETFRNNLINQLTYIGGKHFKAMIKRIMAKLFTDELLKLFSYSGKKGKTKFSDQMICPIIFDAIKRQSKFNKNVTQNEMEEVVKYVLAQAPFNIKRHQLK</sequence>
<comment type="caution">
    <text evidence="2">The sequence shown here is derived from an EMBL/GenBank/DDBJ whole genome shotgun (WGS) entry which is preliminary data.</text>
</comment>
<dbReference type="AlphaFoldDB" id="A0AAV0XYI4"/>
<gene>
    <name evidence="2" type="ORF">MEUPH1_LOCUS27341</name>
</gene>
<name>A0AAV0XYI4_9HEMI</name>
<dbReference type="PANTHER" id="PTHR34153">
    <property type="entry name" value="SI:CH211-262H13.3-RELATED-RELATED"/>
    <property type="match status" value="1"/>
</dbReference>
<evidence type="ECO:0000313" key="3">
    <source>
        <dbReference type="Proteomes" id="UP001160148"/>
    </source>
</evidence>
<dbReference type="Pfam" id="PF16064">
    <property type="entry name" value="DUF4806"/>
    <property type="match status" value="1"/>
</dbReference>
<feature type="domain" description="DUF4806" evidence="1">
    <location>
        <begin position="37"/>
        <end position="109"/>
    </location>
</feature>
<dbReference type="PANTHER" id="PTHR34153:SF2">
    <property type="entry name" value="SI:CH211-262H13.3-RELATED"/>
    <property type="match status" value="1"/>
</dbReference>
<protein>
    <recommendedName>
        <fullName evidence="1">DUF4806 domain-containing protein</fullName>
    </recommendedName>
</protein>